<feature type="signal peptide" evidence="1">
    <location>
        <begin position="1"/>
        <end position="21"/>
    </location>
</feature>
<dbReference type="NCBIfam" id="TIGR04549">
    <property type="entry name" value="LP_HExxH_w_tonB"/>
    <property type="match status" value="1"/>
</dbReference>
<dbReference type="AlphaFoldDB" id="A0A5B2VJC2"/>
<dbReference type="EMBL" id="VUOC01000004">
    <property type="protein sequence ID" value="KAA2238640.1"/>
    <property type="molecule type" value="Genomic_DNA"/>
</dbReference>
<keyword evidence="3" id="KW-1185">Reference proteome</keyword>
<evidence type="ECO:0000313" key="3">
    <source>
        <dbReference type="Proteomes" id="UP000324611"/>
    </source>
</evidence>
<reference evidence="2 3" key="2">
    <citation type="submission" date="2019-09" db="EMBL/GenBank/DDBJ databases">
        <authorList>
            <person name="Jin C."/>
        </authorList>
    </citation>
    <scope>NUCLEOTIDE SEQUENCE [LARGE SCALE GENOMIC DNA]</scope>
    <source>
        <strain evidence="2 3">BN140078</strain>
    </source>
</reference>
<protein>
    <recommendedName>
        <fullName evidence="4">Substrate import-associated zinc metallohydrolase lipoprotein</fullName>
    </recommendedName>
</protein>
<sequence length="302" mass="34143">MKTRINIFLYILALGLMTACSKDDDPGNVDNIPGLGGDTWTPGPIDIWIRDSLTTPYNISAKYKWDQGELDFNRTLTPPKEEKIIPVMSAVKKVWINNYVAEAGELFMKQNCPKFFVLIGSGSYNSDGTVTIGTAEGGRRIVLYVMNDFRVKGMPGYVPFDSLNVKEMFHTIQHEFGHILQQKVLYNPDFKRITVGRYTSNWNNVSNTEANQDGFVTAYAMSAPDEDFVEMIAFMLTEGKRGFDALVDNISGTSPNGTTAAQAKDKLRQKETMIVNYYKDTWNINFYNLQARTRATIETMIR</sequence>
<evidence type="ECO:0000313" key="2">
    <source>
        <dbReference type="EMBL" id="KAA2238640.1"/>
    </source>
</evidence>
<dbReference type="Pfam" id="PF15890">
    <property type="entry name" value="Peptidase_Mx1"/>
    <property type="match status" value="1"/>
</dbReference>
<dbReference type="Proteomes" id="UP000324611">
    <property type="component" value="Unassembled WGS sequence"/>
</dbReference>
<organism evidence="2 3">
    <name type="scientific">Chitinophaga agrisoli</name>
    <dbReference type="NCBI Taxonomy" id="2607653"/>
    <lineage>
        <taxon>Bacteria</taxon>
        <taxon>Pseudomonadati</taxon>
        <taxon>Bacteroidota</taxon>
        <taxon>Chitinophagia</taxon>
        <taxon>Chitinophagales</taxon>
        <taxon>Chitinophagaceae</taxon>
        <taxon>Chitinophaga</taxon>
    </lineage>
</organism>
<proteinExistence type="predicted"/>
<evidence type="ECO:0008006" key="4">
    <source>
        <dbReference type="Google" id="ProtNLM"/>
    </source>
</evidence>
<dbReference type="RefSeq" id="WP_149839819.1">
    <property type="nucleotide sequence ID" value="NZ_VUOC01000004.1"/>
</dbReference>
<accession>A0A5B2VJC2</accession>
<reference evidence="2 3" key="1">
    <citation type="submission" date="2019-09" db="EMBL/GenBank/DDBJ databases">
        <title>Chitinophaga ginsengihumi sp. nov., isolated from soil of ginseng rhizosphere.</title>
        <authorList>
            <person name="Lee J."/>
        </authorList>
    </citation>
    <scope>NUCLEOTIDE SEQUENCE [LARGE SCALE GENOMIC DNA]</scope>
    <source>
        <strain evidence="2 3">BN140078</strain>
    </source>
</reference>
<keyword evidence="1" id="KW-0732">Signal</keyword>
<dbReference type="InterPro" id="IPR030890">
    <property type="entry name" value="LP_HExxH_w_TonB"/>
</dbReference>
<comment type="caution">
    <text evidence="2">The sequence shown here is derived from an EMBL/GenBank/DDBJ whole genome shotgun (WGS) entry which is preliminary data.</text>
</comment>
<gene>
    <name evidence="2" type="ORF">F0L74_20675</name>
</gene>
<dbReference type="Gene3D" id="3.40.390.70">
    <property type="match status" value="1"/>
</dbReference>
<dbReference type="PROSITE" id="PS51257">
    <property type="entry name" value="PROKAR_LIPOPROTEIN"/>
    <property type="match status" value="1"/>
</dbReference>
<dbReference type="SUPFAM" id="SSF55486">
    <property type="entry name" value="Metalloproteases ('zincins'), catalytic domain"/>
    <property type="match status" value="1"/>
</dbReference>
<name>A0A5B2VJC2_9BACT</name>
<feature type="chain" id="PRO_5022725855" description="Substrate import-associated zinc metallohydrolase lipoprotein" evidence="1">
    <location>
        <begin position="22"/>
        <end position="302"/>
    </location>
</feature>
<evidence type="ECO:0000256" key="1">
    <source>
        <dbReference type="SAM" id="SignalP"/>
    </source>
</evidence>